<evidence type="ECO:0000256" key="1">
    <source>
        <dbReference type="SAM" id="Phobius"/>
    </source>
</evidence>
<dbReference type="Gene3D" id="3.50.50.60">
    <property type="entry name" value="FAD/NAD(P)-binding domain"/>
    <property type="match status" value="1"/>
</dbReference>
<organism evidence="2 3">
    <name type="scientific">Aspergillus ochraceoroseus IBT 24754</name>
    <dbReference type="NCBI Taxonomy" id="1392256"/>
    <lineage>
        <taxon>Eukaryota</taxon>
        <taxon>Fungi</taxon>
        <taxon>Dikarya</taxon>
        <taxon>Ascomycota</taxon>
        <taxon>Pezizomycotina</taxon>
        <taxon>Eurotiomycetes</taxon>
        <taxon>Eurotiomycetidae</taxon>
        <taxon>Eurotiales</taxon>
        <taxon>Aspergillaceae</taxon>
        <taxon>Aspergillus</taxon>
        <taxon>Aspergillus subgen. Nidulantes</taxon>
    </lineage>
</organism>
<evidence type="ECO:0000313" key="2">
    <source>
        <dbReference type="EMBL" id="PTU23230.1"/>
    </source>
</evidence>
<comment type="caution">
    <text evidence="2">The sequence shown here is derived from an EMBL/GenBank/DDBJ whole genome shotgun (WGS) entry which is preliminary data.</text>
</comment>
<sequence>MPIMRRETAKKEAKKQPCDWSMSHPRNILSQYEGNLPRLFRGLRTLSASVMLTSCTKISLCSWVEDACHTHSPQAGQGMNVSLTVISRSSSPQVGRLLLKSFNTMLSLIRFLQPSIPSPARTRSKVCSELRNLWVESILDLHRATTWVTVICTNTLVSTLGTVLLLFPPWMFLPWAL</sequence>
<evidence type="ECO:0000313" key="3">
    <source>
        <dbReference type="Proteomes" id="UP000244073"/>
    </source>
</evidence>
<dbReference type="RefSeq" id="XP_040754622.1">
    <property type="nucleotide sequence ID" value="XM_040892482.1"/>
</dbReference>
<keyword evidence="1" id="KW-0812">Transmembrane</keyword>
<proteinExistence type="predicted"/>
<gene>
    <name evidence="2" type="ORF">P175DRAFT_0164387</name>
</gene>
<dbReference type="InterPro" id="IPR036188">
    <property type="entry name" value="FAD/NAD-bd_sf"/>
</dbReference>
<feature type="transmembrane region" description="Helical" evidence="1">
    <location>
        <begin position="147"/>
        <end position="167"/>
    </location>
</feature>
<dbReference type="VEuPathDB" id="FungiDB:P175DRAFT_0164387"/>
<keyword evidence="1" id="KW-0472">Membrane</keyword>
<dbReference type="EMBL" id="MSFN02000002">
    <property type="protein sequence ID" value="PTU23230.1"/>
    <property type="molecule type" value="Genomic_DNA"/>
</dbReference>
<dbReference type="AlphaFoldDB" id="A0A2T5M3W5"/>
<keyword evidence="1" id="KW-1133">Transmembrane helix</keyword>
<protein>
    <submittedName>
        <fullName evidence="2">Uncharacterized protein</fullName>
    </submittedName>
</protein>
<reference evidence="2 3" key="1">
    <citation type="journal article" date="2018" name="Proc. Natl. Acad. Sci. U.S.A.">
        <title>Linking secondary metabolites to gene clusters through genome sequencing of six diverse Aspergillus species.</title>
        <authorList>
            <person name="Kaerboelling I."/>
            <person name="Vesth T.C."/>
            <person name="Frisvad J.C."/>
            <person name="Nybo J.L."/>
            <person name="Theobald S."/>
            <person name="Kuo A."/>
            <person name="Bowyer P."/>
            <person name="Matsuda Y."/>
            <person name="Mondo S."/>
            <person name="Lyhne E.K."/>
            <person name="Kogle M.E."/>
            <person name="Clum A."/>
            <person name="Lipzen A."/>
            <person name="Salamov A."/>
            <person name="Ngan C.Y."/>
            <person name="Daum C."/>
            <person name="Chiniquy J."/>
            <person name="Barry K."/>
            <person name="LaButti K."/>
            <person name="Haridas S."/>
            <person name="Simmons B.A."/>
            <person name="Magnuson J.K."/>
            <person name="Mortensen U.H."/>
            <person name="Larsen T.O."/>
            <person name="Grigoriev I.V."/>
            <person name="Baker S.E."/>
            <person name="Andersen M.R."/>
        </authorList>
    </citation>
    <scope>NUCLEOTIDE SEQUENCE [LARGE SCALE GENOMIC DNA]</scope>
    <source>
        <strain evidence="2 3">IBT 24754</strain>
    </source>
</reference>
<dbReference type="Proteomes" id="UP000244073">
    <property type="component" value="Unassembled WGS sequence"/>
</dbReference>
<accession>A0A2T5M3W5</accession>
<dbReference type="GeneID" id="63809364"/>
<name>A0A2T5M3W5_9EURO</name>